<reference evidence="3 4" key="1">
    <citation type="journal article" date="2015" name="Genome Announc.">
        <title>Expanding the biotechnology potential of lactobacilli through comparative genomics of 213 strains and associated genera.</title>
        <authorList>
            <person name="Sun Z."/>
            <person name="Harris H.M."/>
            <person name="McCann A."/>
            <person name="Guo C."/>
            <person name="Argimon S."/>
            <person name="Zhang W."/>
            <person name="Yang X."/>
            <person name="Jeffery I.B."/>
            <person name="Cooney J.C."/>
            <person name="Kagawa T.F."/>
            <person name="Liu W."/>
            <person name="Song Y."/>
            <person name="Salvetti E."/>
            <person name="Wrobel A."/>
            <person name="Rasinkangas P."/>
            <person name="Parkhill J."/>
            <person name="Rea M.C."/>
            <person name="O'Sullivan O."/>
            <person name="Ritari J."/>
            <person name="Douillard F.P."/>
            <person name="Paul Ross R."/>
            <person name="Yang R."/>
            <person name="Briner A.E."/>
            <person name="Felis G.E."/>
            <person name="de Vos W.M."/>
            <person name="Barrangou R."/>
            <person name="Klaenhammer T.R."/>
            <person name="Caufield P.W."/>
            <person name="Cui Y."/>
            <person name="Zhang H."/>
            <person name="O'Toole P.W."/>
        </authorList>
    </citation>
    <scope>NUCLEOTIDE SEQUENCE [LARGE SCALE GENOMIC DNA]</scope>
    <source>
        <strain evidence="3 4">DSM 19682</strain>
    </source>
</reference>
<dbReference type="Proteomes" id="UP000051248">
    <property type="component" value="Unassembled WGS sequence"/>
</dbReference>
<evidence type="ECO:0000256" key="1">
    <source>
        <dbReference type="SAM" id="SignalP"/>
    </source>
</evidence>
<feature type="signal peptide" evidence="1">
    <location>
        <begin position="1"/>
        <end position="24"/>
    </location>
</feature>
<name>A0A0R1KAL3_9LACO</name>
<dbReference type="SUPFAM" id="SSF57884">
    <property type="entry name" value="Ada DNA repair protein, N-terminal domain (N-Ada 10)"/>
    <property type="match status" value="1"/>
</dbReference>
<dbReference type="AlphaFoldDB" id="A0A0R1KAL3"/>
<dbReference type="Pfam" id="PF03217">
    <property type="entry name" value="SlpA"/>
    <property type="match status" value="1"/>
</dbReference>
<feature type="chain" id="PRO_5039727763" description="S-layer protein C-terminal domain-containing protein" evidence="1">
    <location>
        <begin position="25"/>
        <end position="239"/>
    </location>
</feature>
<gene>
    <name evidence="3" type="ORF">FD03_GL001832</name>
</gene>
<dbReference type="EMBL" id="AZDZ01000003">
    <property type="protein sequence ID" value="KRK80411.1"/>
    <property type="molecule type" value="Genomic_DNA"/>
</dbReference>
<dbReference type="RefSeq" id="WP_025025360.1">
    <property type="nucleotide sequence ID" value="NZ_AZDZ01000003.1"/>
</dbReference>
<keyword evidence="1" id="KW-0732">Signal</keyword>
<sequence>MKRGILSSAIAVAIMLLGSAQSLHTVNATTQTTGEISNTKGVVTTNGIATIYALRNGNLVKITNRALTPNSDWLFNKTTTGVDGLTYYRVATNEWVPSNFIKSNSSAAGSTSNNNAPRTMKTIYIGTWNAATVNSTGSRTGNILPAHSAWKAFSDIVTINGQTYYQISSNEFVSTFDTASSATVGQNIDSNTTGTIVGNSSTSVYHLPGQRSYKINTENLVYFKTEQDAINASYTRSKV</sequence>
<organism evidence="3 4">
    <name type="scientific">Companilactobacillus nodensis DSM 19682 = JCM 14932 = NBRC 107160</name>
    <dbReference type="NCBI Taxonomy" id="1423775"/>
    <lineage>
        <taxon>Bacteria</taxon>
        <taxon>Bacillati</taxon>
        <taxon>Bacillota</taxon>
        <taxon>Bacilli</taxon>
        <taxon>Lactobacillales</taxon>
        <taxon>Lactobacillaceae</taxon>
        <taxon>Companilactobacillus</taxon>
    </lineage>
</organism>
<dbReference type="OrthoDB" id="2304486at2"/>
<dbReference type="STRING" id="1423775.FD03_GL001832"/>
<dbReference type="PATRIC" id="fig|1423775.4.peg.1869"/>
<dbReference type="InterPro" id="IPR035451">
    <property type="entry name" value="Ada-like_dom_sf"/>
</dbReference>
<evidence type="ECO:0000259" key="2">
    <source>
        <dbReference type="Pfam" id="PF03217"/>
    </source>
</evidence>
<dbReference type="InterPro" id="IPR024968">
    <property type="entry name" value="SlpA_C_lactobacillus"/>
</dbReference>
<dbReference type="Gene3D" id="3.40.10.10">
    <property type="entry name" value="DNA Methylphosphotriester Repair Domain"/>
    <property type="match status" value="1"/>
</dbReference>
<dbReference type="eggNOG" id="COG1525">
    <property type="taxonomic scope" value="Bacteria"/>
</dbReference>
<feature type="domain" description="S-layer protein C-terminal" evidence="2">
    <location>
        <begin position="127"/>
        <end position="173"/>
    </location>
</feature>
<proteinExistence type="predicted"/>
<accession>A0A0R1KAL3</accession>
<comment type="caution">
    <text evidence="3">The sequence shown here is derived from an EMBL/GenBank/DDBJ whole genome shotgun (WGS) entry which is preliminary data.</text>
</comment>
<evidence type="ECO:0000313" key="4">
    <source>
        <dbReference type="Proteomes" id="UP000051248"/>
    </source>
</evidence>
<protein>
    <recommendedName>
        <fullName evidence="2">S-layer protein C-terminal domain-containing protein</fullName>
    </recommendedName>
</protein>
<keyword evidence="4" id="KW-1185">Reference proteome</keyword>
<evidence type="ECO:0000313" key="3">
    <source>
        <dbReference type="EMBL" id="KRK80411.1"/>
    </source>
</evidence>